<evidence type="ECO:0000313" key="2">
    <source>
        <dbReference type="Proteomes" id="UP000803844"/>
    </source>
</evidence>
<protein>
    <submittedName>
        <fullName evidence="1">Uncharacterized protein</fullName>
    </submittedName>
</protein>
<evidence type="ECO:0000313" key="1">
    <source>
        <dbReference type="EMBL" id="KAF3764088.1"/>
    </source>
</evidence>
<sequence>MATKPRVLLISLDLQPFFDDQYSALIDALCNRATIQRAKTADPAIRKLSEDESAPLVAVLITDAVLANKKNTGKRVWDAVLAYVRRGGTAVVMGHFSSFVKPLNVKPFFEQAGLPWEAGVYHRTTTSLNRTVVAEMLTAVGKLPQSYSQKALAVKNVAPEHVWYASSPDSVIESAVFAPDNAHTPGQAAVALANVGEGRLGYLGDVNAEAESNAVVLAMCGFL</sequence>
<dbReference type="EMBL" id="MU032348">
    <property type="protein sequence ID" value="KAF3764088.1"/>
    <property type="molecule type" value="Genomic_DNA"/>
</dbReference>
<comment type="caution">
    <text evidence="1">The sequence shown here is derived from an EMBL/GenBank/DDBJ whole genome shotgun (WGS) entry which is preliminary data.</text>
</comment>
<dbReference type="Proteomes" id="UP000803844">
    <property type="component" value="Unassembled WGS sequence"/>
</dbReference>
<dbReference type="GeneID" id="63838617"/>
<gene>
    <name evidence="1" type="ORF">M406DRAFT_339791</name>
</gene>
<proteinExistence type="predicted"/>
<name>A0A9P5CMG7_CRYP1</name>
<dbReference type="RefSeq" id="XP_040775049.1">
    <property type="nucleotide sequence ID" value="XM_040921488.1"/>
</dbReference>
<keyword evidence="2" id="KW-1185">Reference proteome</keyword>
<dbReference type="OrthoDB" id="245563at2759"/>
<organism evidence="1 2">
    <name type="scientific">Cryphonectria parasitica (strain ATCC 38755 / EP155)</name>
    <dbReference type="NCBI Taxonomy" id="660469"/>
    <lineage>
        <taxon>Eukaryota</taxon>
        <taxon>Fungi</taxon>
        <taxon>Dikarya</taxon>
        <taxon>Ascomycota</taxon>
        <taxon>Pezizomycotina</taxon>
        <taxon>Sordariomycetes</taxon>
        <taxon>Sordariomycetidae</taxon>
        <taxon>Diaporthales</taxon>
        <taxon>Cryphonectriaceae</taxon>
        <taxon>Cryphonectria-Endothia species complex</taxon>
        <taxon>Cryphonectria</taxon>
    </lineage>
</organism>
<accession>A0A9P5CMG7</accession>
<reference evidence="1" key="1">
    <citation type="journal article" date="2020" name="Phytopathology">
        <title>Genome sequence of the chestnut blight fungus Cryphonectria parasitica EP155: A fundamental resource for an archetypical invasive plant pathogen.</title>
        <authorList>
            <person name="Crouch J.A."/>
            <person name="Dawe A."/>
            <person name="Aerts A."/>
            <person name="Barry K."/>
            <person name="Churchill A.C.L."/>
            <person name="Grimwood J."/>
            <person name="Hillman B."/>
            <person name="Milgroom M.G."/>
            <person name="Pangilinan J."/>
            <person name="Smith M."/>
            <person name="Salamov A."/>
            <person name="Schmutz J."/>
            <person name="Yadav J."/>
            <person name="Grigoriev I.V."/>
            <person name="Nuss D."/>
        </authorList>
    </citation>
    <scope>NUCLEOTIDE SEQUENCE</scope>
    <source>
        <strain evidence="1">EP155</strain>
    </source>
</reference>
<dbReference type="AlphaFoldDB" id="A0A9P5CMG7"/>